<comment type="similarity">
    <text evidence="1">Belongs to the sigma-70 factor family. ECF subfamily.</text>
</comment>
<dbReference type="KEGG" id="orp:MOP44_21805"/>
<dbReference type="SUPFAM" id="SSF88659">
    <property type="entry name" value="Sigma3 and sigma4 domains of RNA polymerase sigma factors"/>
    <property type="match status" value="1"/>
</dbReference>
<evidence type="ECO:0000259" key="7">
    <source>
        <dbReference type="Pfam" id="PF13490"/>
    </source>
</evidence>
<feature type="domain" description="RNA polymerase sigma-70 region 2" evidence="5">
    <location>
        <begin position="27"/>
        <end position="86"/>
    </location>
</feature>
<evidence type="ECO:0000259" key="6">
    <source>
        <dbReference type="Pfam" id="PF08281"/>
    </source>
</evidence>
<dbReference type="Pfam" id="PF08281">
    <property type="entry name" value="Sigma70_r4_2"/>
    <property type="match status" value="1"/>
</dbReference>
<organism evidence="8 9">
    <name type="scientific">Occallatibacter riparius</name>
    <dbReference type="NCBI Taxonomy" id="1002689"/>
    <lineage>
        <taxon>Bacteria</taxon>
        <taxon>Pseudomonadati</taxon>
        <taxon>Acidobacteriota</taxon>
        <taxon>Terriglobia</taxon>
        <taxon>Terriglobales</taxon>
        <taxon>Acidobacteriaceae</taxon>
        <taxon>Occallatibacter</taxon>
    </lineage>
</organism>
<evidence type="ECO:0000256" key="4">
    <source>
        <dbReference type="ARBA" id="ARBA00023163"/>
    </source>
</evidence>
<dbReference type="InterPro" id="IPR013249">
    <property type="entry name" value="RNA_pol_sigma70_r4_t2"/>
</dbReference>
<evidence type="ECO:0000313" key="8">
    <source>
        <dbReference type="EMBL" id="UWZ83192.1"/>
    </source>
</evidence>
<dbReference type="InterPro" id="IPR039425">
    <property type="entry name" value="RNA_pol_sigma-70-like"/>
</dbReference>
<proteinExistence type="inferred from homology"/>
<accession>A0A9J7BK34</accession>
<dbReference type="RefSeq" id="WP_260792526.1">
    <property type="nucleotide sequence ID" value="NZ_CP093313.1"/>
</dbReference>
<feature type="domain" description="Putative zinc-finger" evidence="7">
    <location>
        <begin position="211"/>
        <end position="244"/>
    </location>
</feature>
<dbReference type="GO" id="GO:0006352">
    <property type="term" value="P:DNA-templated transcription initiation"/>
    <property type="evidence" value="ECO:0007669"/>
    <property type="project" value="InterPro"/>
</dbReference>
<dbReference type="CDD" id="cd06171">
    <property type="entry name" value="Sigma70_r4"/>
    <property type="match status" value="1"/>
</dbReference>
<dbReference type="SUPFAM" id="SSF88946">
    <property type="entry name" value="Sigma2 domain of RNA polymerase sigma factors"/>
    <property type="match status" value="1"/>
</dbReference>
<dbReference type="InterPro" id="IPR036388">
    <property type="entry name" value="WH-like_DNA-bd_sf"/>
</dbReference>
<dbReference type="InterPro" id="IPR007627">
    <property type="entry name" value="RNA_pol_sigma70_r2"/>
</dbReference>
<dbReference type="InterPro" id="IPR013325">
    <property type="entry name" value="RNA_pol_sigma_r2"/>
</dbReference>
<dbReference type="PANTHER" id="PTHR43133">
    <property type="entry name" value="RNA POLYMERASE ECF-TYPE SIGMA FACTO"/>
    <property type="match status" value="1"/>
</dbReference>
<evidence type="ECO:0000259" key="5">
    <source>
        <dbReference type="Pfam" id="PF04542"/>
    </source>
</evidence>
<dbReference type="Proteomes" id="UP001059380">
    <property type="component" value="Chromosome"/>
</dbReference>
<dbReference type="InterPro" id="IPR014284">
    <property type="entry name" value="RNA_pol_sigma-70_dom"/>
</dbReference>
<evidence type="ECO:0000256" key="2">
    <source>
        <dbReference type="ARBA" id="ARBA00023015"/>
    </source>
</evidence>
<keyword evidence="4" id="KW-0804">Transcription</keyword>
<evidence type="ECO:0000313" key="9">
    <source>
        <dbReference type="Proteomes" id="UP001059380"/>
    </source>
</evidence>
<dbReference type="GO" id="GO:0003677">
    <property type="term" value="F:DNA binding"/>
    <property type="evidence" value="ECO:0007669"/>
    <property type="project" value="InterPro"/>
</dbReference>
<keyword evidence="9" id="KW-1185">Reference proteome</keyword>
<dbReference type="Pfam" id="PF04542">
    <property type="entry name" value="Sigma70_r2"/>
    <property type="match status" value="1"/>
</dbReference>
<name>A0A9J7BK34_9BACT</name>
<sequence length="305" mass="34600">MRTELIQASELLRRNTPEAIEEAIGLLQNTVFSFSMKMCGHRQDAEDTAQEVLFRSLKHLSKLEDAHALAAWLYTVTKNRCHRMRRGPLQRNETKLSLDELIPDDDELRRLLLAAESGPEHDAIRAEQRQLLHQAVLRLPVPLRMVLVLHDMEELESEQIAQILDVQVGTVRVRLHRARLAVRKHMADLLAGMPEKNIVVKPAVTDRPAECRELFANLSEYLDARVEPRTCEQMRAHIEGCPACIAFINDLRAAIDRCRSMEVACDADVAARMRSLMTKEYLRLLSIPAVVASSRPAVRARKAGI</sequence>
<evidence type="ECO:0000256" key="3">
    <source>
        <dbReference type="ARBA" id="ARBA00023082"/>
    </source>
</evidence>
<gene>
    <name evidence="8" type="ORF">MOP44_21805</name>
</gene>
<reference evidence="8" key="1">
    <citation type="submission" date="2021-04" db="EMBL/GenBank/DDBJ databases">
        <title>Phylogenetic analysis of Acidobacteriaceae.</title>
        <authorList>
            <person name="Qiu L."/>
            <person name="Zhang Q."/>
        </authorList>
    </citation>
    <scope>NUCLEOTIDE SEQUENCE</scope>
    <source>
        <strain evidence="8">DSM 25168</strain>
    </source>
</reference>
<dbReference type="Gene3D" id="1.10.1740.10">
    <property type="match status" value="1"/>
</dbReference>
<feature type="domain" description="RNA polymerase sigma factor 70 region 4 type 2" evidence="6">
    <location>
        <begin position="130"/>
        <end position="181"/>
    </location>
</feature>
<dbReference type="PANTHER" id="PTHR43133:SF51">
    <property type="entry name" value="RNA POLYMERASE SIGMA FACTOR"/>
    <property type="match status" value="1"/>
</dbReference>
<protein>
    <submittedName>
        <fullName evidence="8">Sigma-70 family RNA polymerase sigma factor</fullName>
    </submittedName>
</protein>
<dbReference type="InterPro" id="IPR027383">
    <property type="entry name" value="Znf_put"/>
</dbReference>
<evidence type="ECO:0000256" key="1">
    <source>
        <dbReference type="ARBA" id="ARBA00010641"/>
    </source>
</evidence>
<dbReference type="EMBL" id="CP093313">
    <property type="protein sequence ID" value="UWZ83192.1"/>
    <property type="molecule type" value="Genomic_DNA"/>
</dbReference>
<keyword evidence="2" id="KW-0805">Transcription regulation</keyword>
<dbReference type="AlphaFoldDB" id="A0A9J7BK34"/>
<dbReference type="GO" id="GO:0016987">
    <property type="term" value="F:sigma factor activity"/>
    <property type="evidence" value="ECO:0007669"/>
    <property type="project" value="UniProtKB-KW"/>
</dbReference>
<dbReference type="NCBIfam" id="TIGR02937">
    <property type="entry name" value="sigma70-ECF"/>
    <property type="match status" value="1"/>
</dbReference>
<dbReference type="Pfam" id="PF13490">
    <property type="entry name" value="zf-HC2"/>
    <property type="match status" value="1"/>
</dbReference>
<dbReference type="InterPro" id="IPR013324">
    <property type="entry name" value="RNA_pol_sigma_r3/r4-like"/>
</dbReference>
<dbReference type="Gene3D" id="1.10.10.10">
    <property type="entry name" value="Winged helix-like DNA-binding domain superfamily/Winged helix DNA-binding domain"/>
    <property type="match status" value="1"/>
</dbReference>
<keyword evidence="3" id="KW-0731">Sigma factor</keyword>